<accession>A0A7Y7YK17</accession>
<dbReference type="EMBL" id="JACAQD010000060">
    <property type="protein sequence ID" value="NWC37246.1"/>
    <property type="molecule type" value="Genomic_DNA"/>
</dbReference>
<dbReference type="RefSeq" id="WP_043305952.1">
    <property type="nucleotide sequence ID" value="NZ_JACAPS010000003.1"/>
</dbReference>
<sequence>MSFNELSEKYAARFGSPSMNGVGLEEFIQILELVAMKNKGFFIFKVDGERERNIYTFILNMSTSNDVVIRKDTDSIREGMEYFFSELERLGIYP</sequence>
<organism evidence="1 2">
    <name type="scientific">Pseudomonas gingeri</name>
    <dbReference type="NCBI Taxonomy" id="117681"/>
    <lineage>
        <taxon>Bacteria</taxon>
        <taxon>Pseudomonadati</taxon>
        <taxon>Pseudomonadota</taxon>
        <taxon>Gammaproteobacteria</taxon>
        <taxon>Pseudomonadales</taxon>
        <taxon>Pseudomonadaceae</taxon>
        <taxon>Pseudomonas</taxon>
    </lineage>
</organism>
<gene>
    <name evidence="1" type="ORF">HX876_33355</name>
</gene>
<protein>
    <submittedName>
        <fullName evidence="1">Uncharacterized protein</fullName>
    </submittedName>
</protein>
<comment type="caution">
    <text evidence="1">The sequence shown here is derived from an EMBL/GenBank/DDBJ whole genome shotgun (WGS) entry which is preliminary data.</text>
</comment>
<reference evidence="1 2" key="1">
    <citation type="submission" date="2020-04" db="EMBL/GenBank/DDBJ databases">
        <title>Molecular characterization of pseudomonads from Agaricus bisporus reveal novel blotch 2 pathogens in Western Europe.</title>
        <authorList>
            <person name="Taparia T."/>
            <person name="Krijger M."/>
            <person name="Haynes E."/>
            <person name="Elpinstone J.G."/>
            <person name="Noble R."/>
            <person name="Van Der Wolf J."/>
        </authorList>
    </citation>
    <scope>NUCLEOTIDE SEQUENCE [LARGE SCALE GENOMIC DNA]</scope>
    <source>
        <strain evidence="1 2">IPO3737</strain>
    </source>
</reference>
<dbReference type="Proteomes" id="UP000520592">
    <property type="component" value="Unassembled WGS sequence"/>
</dbReference>
<dbReference type="AlphaFoldDB" id="A0A7Y7YK17"/>
<proteinExistence type="predicted"/>
<evidence type="ECO:0000313" key="2">
    <source>
        <dbReference type="Proteomes" id="UP000520592"/>
    </source>
</evidence>
<name>A0A7Y7YK17_9PSED</name>
<evidence type="ECO:0000313" key="1">
    <source>
        <dbReference type="EMBL" id="NWC37246.1"/>
    </source>
</evidence>